<evidence type="ECO:0000313" key="3">
    <source>
        <dbReference type="Proteomes" id="UP000014227"/>
    </source>
</evidence>
<evidence type="ECO:0008006" key="4">
    <source>
        <dbReference type="Google" id="ProtNLM"/>
    </source>
</evidence>
<dbReference type="Proteomes" id="UP000014227">
    <property type="component" value="Chromosome I"/>
</dbReference>
<dbReference type="PATRIC" id="fig|1303518.3.peg.98"/>
<feature type="chain" id="PRO_5004486015" description="PEP-CTERM protein-sorting domain-containing protein" evidence="1">
    <location>
        <begin position="29"/>
        <end position="298"/>
    </location>
</feature>
<sequence length="298" mass="33114">MSVKRVYQAVFSVFLVGFFLTTRQTAFAFDVTATLNNQQVVIGDLSYSVGLSGANSGQETGTFLLKQKYNYLMDDKMGCQFRWFQIIIQDDCPATYKGNPLSVAVDPPSGGWDYQKPNGGADTSPYYENDDNGKYAYPNYAQRHDKNYNGGPGFLGKSWTDDYPGICNGKNVKTTWQTYLVFTGPKIKNEFDILFGYQWTVGRDNNGNPVFNSFDNNGQGIDPTKQIDVTQTPPVNYLTEALNNSGFAGWKWAFGKDLALYCPAASTPELSTNLTLALTLLGVALWHKRNKQSSVTKS</sequence>
<dbReference type="EMBL" id="HF951689">
    <property type="protein sequence ID" value="CCW33936.1"/>
    <property type="molecule type" value="Genomic_DNA"/>
</dbReference>
<dbReference type="AlphaFoldDB" id="S0ES43"/>
<dbReference type="RefSeq" id="WP_016481500.1">
    <property type="nucleotide sequence ID" value="NC_021487.1"/>
</dbReference>
<keyword evidence="1" id="KW-0732">Signal</keyword>
<evidence type="ECO:0000313" key="2">
    <source>
        <dbReference type="EMBL" id="CCW33936.1"/>
    </source>
</evidence>
<reference evidence="3" key="1">
    <citation type="submission" date="2013-03" db="EMBL/GenBank/DDBJ databases">
        <title>Genome sequence of Chthonomonas calidirosea, the first sequenced genome from the Armatimonadetes phylum (formally candidate division OP10).</title>
        <authorList>
            <person name="Lee K.C.Y."/>
            <person name="Morgan X.C."/>
            <person name="Dunfield P.F."/>
            <person name="Tamas I."/>
            <person name="Houghton K.M."/>
            <person name="Vyssotski M."/>
            <person name="Ryan J.L.J."/>
            <person name="Lagutin K."/>
            <person name="McDonald I.R."/>
            <person name="Stott M.B."/>
        </authorList>
    </citation>
    <scope>NUCLEOTIDE SEQUENCE [LARGE SCALE GENOMIC DNA]</scope>
    <source>
        <strain evidence="3">DSM 23976 / ICMP 18418 / T49</strain>
    </source>
</reference>
<name>S0ES43_CHTCT</name>
<protein>
    <recommendedName>
        <fullName evidence="4">PEP-CTERM protein-sorting domain-containing protein</fullName>
    </recommendedName>
</protein>
<keyword evidence="3" id="KW-1185">Reference proteome</keyword>
<accession>S0ES43</accession>
<dbReference type="HOGENOM" id="CLU_932846_0_0_0"/>
<proteinExistence type="predicted"/>
<gene>
    <name evidence="2" type="ORF">CCALI_00097</name>
</gene>
<organism evidence="2 3">
    <name type="scientific">Chthonomonas calidirosea (strain DSM 23976 / ICMP 18418 / T49)</name>
    <dbReference type="NCBI Taxonomy" id="1303518"/>
    <lineage>
        <taxon>Bacteria</taxon>
        <taxon>Bacillati</taxon>
        <taxon>Armatimonadota</taxon>
        <taxon>Chthonomonadia</taxon>
        <taxon>Chthonomonadales</taxon>
        <taxon>Chthonomonadaceae</taxon>
        <taxon>Chthonomonas</taxon>
    </lineage>
</organism>
<feature type="signal peptide" evidence="1">
    <location>
        <begin position="1"/>
        <end position="28"/>
    </location>
</feature>
<dbReference type="InParanoid" id="S0ES43"/>
<dbReference type="KEGG" id="ccz:CCALI_00097"/>
<evidence type="ECO:0000256" key="1">
    <source>
        <dbReference type="SAM" id="SignalP"/>
    </source>
</evidence>